<sequence length="505" mass="54278">MSVSSGLNRVTLICCAVAAALLVTAVVVGRDSSAPTPQRADGRDVPTSTQTRDPSEPVDVIRPVSTVQAPTEISRRLFSASPIAVLADAADPEAQRVATATAVGLGVPVLVDTPEAPTELTRLGATQVLTFGRTQAVPGARAVPVDDAQAAAEVASLRGDEPAPSRTLDAIVLTRSEQANAVAVANARTAGAHVIELADADPRRNPEAAAYLAEHPQQPVIALGEAFAHVAYPLEVVRRDIQQPTGGYLALGGRTYTAMYGHPGAPQLGVLGEQGVRASVKRVERLARKYRRVSSSTFVPMFEIIATVASSSAGKDKDYSTETSVKKLLPLVDAAEKAGIYVVLDLQPGRTDFLTQARRYQSLLERPHVGLALDPEWRLKKKQKHLVQIGSVTAAEINRTSAWLADLTREKALPQKIFVLHQFSLSMIKNRSSLDTTRPELATVIHVDGSGPQGAKQDTWQVLRRNAPAGVGWGWKNFVDEDSPMLNARETWREVKPHPDLVTYQ</sequence>
<gene>
    <name evidence="3" type="ORF">ESP62_003725</name>
</gene>
<dbReference type="RefSeq" id="WP_129180658.1">
    <property type="nucleotide sequence ID" value="NZ_JAGIOG010000001.1"/>
</dbReference>
<keyword evidence="2" id="KW-0732">Signal</keyword>
<comment type="caution">
    <text evidence="3">The sequence shown here is derived from an EMBL/GenBank/DDBJ whole genome shotgun (WGS) entry which is preliminary data.</text>
</comment>
<reference evidence="3" key="1">
    <citation type="submission" date="2019-09" db="EMBL/GenBank/DDBJ databases">
        <authorList>
            <person name="Li J."/>
        </authorList>
    </citation>
    <scope>NUCLEOTIDE SEQUENCE [LARGE SCALE GENOMIC DNA]</scope>
    <source>
        <strain evidence="3">NRBC 14897</strain>
    </source>
</reference>
<feature type="signal peptide" evidence="2">
    <location>
        <begin position="1"/>
        <end position="25"/>
    </location>
</feature>
<proteinExistence type="predicted"/>
<dbReference type="EMBL" id="SDPP02000001">
    <property type="protein sequence ID" value="KAA1380314.1"/>
    <property type="molecule type" value="Genomic_DNA"/>
</dbReference>
<dbReference type="Gene3D" id="3.20.20.150">
    <property type="entry name" value="Divalent-metal-dependent TIM barrel enzymes"/>
    <property type="match status" value="1"/>
</dbReference>
<dbReference type="Proteomes" id="UP001515100">
    <property type="component" value="Unassembled WGS sequence"/>
</dbReference>
<evidence type="ECO:0008006" key="5">
    <source>
        <dbReference type="Google" id="ProtNLM"/>
    </source>
</evidence>
<dbReference type="OrthoDB" id="9812120at2"/>
<feature type="region of interest" description="Disordered" evidence="1">
    <location>
        <begin position="32"/>
        <end position="58"/>
    </location>
</feature>
<dbReference type="AlphaFoldDB" id="A0A641AQD7"/>
<accession>A0A641AQD7</accession>
<organism evidence="3 4">
    <name type="scientific">Aeromicrobium fastidiosum</name>
    <dbReference type="NCBI Taxonomy" id="52699"/>
    <lineage>
        <taxon>Bacteria</taxon>
        <taxon>Bacillati</taxon>
        <taxon>Actinomycetota</taxon>
        <taxon>Actinomycetes</taxon>
        <taxon>Propionibacteriales</taxon>
        <taxon>Nocardioidaceae</taxon>
        <taxon>Aeromicrobium</taxon>
    </lineage>
</organism>
<evidence type="ECO:0000256" key="2">
    <source>
        <dbReference type="SAM" id="SignalP"/>
    </source>
</evidence>
<keyword evidence="4" id="KW-1185">Reference proteome</keyword>
<evidence type="ECO:0000256" key="1">
    <source>
        <dbReference type="SAM" id="MobiDB-lite"/>
    </source>
</evidence>
<evidence type="ECO:0000313" key="3">
    <source>
        <dbReference type="EMBL" id="KAA1380314.1"/>
    </source>
</evidence>
<feature type="chain" id="PRO_5038340617" description="Cell wall-binding repeat-containing protein" evidence="2">
    <location>
        <begin position="26"/>
        <end position="505"/>
    </location>
</feature>
<protein>
    <recommendedName>
        <fullName evidence="5">Cell wall-binding repeat-containing protein</fullName>
    </recommendedName>
</protein>
<evidence type="ECO:0000313" key="4">
    <source>
        <dbReference type="Proteomes" id="UP001515100"/>
    </source>
</evidence>
<name>A0A641AQD7_9ACTN</name>